<dbReference type="CDD" id="cd04301">
    <property type="entry name" value="NAT_SF"/>
    <property type="match status" value="1"/>
</dbReference>
<accession>A0ABQ2YGF9</accession>
<organism evidence="2 3">
    <name type="scientific">Vogesella alkaliphila</name>
    <dbReference type="NCBI Taxonomy" id="1193621"/>
    <lineage>
        <taxon>Bacteria</taxon>
        <taxon>Pseudomonadati</taxon>
        <taxon>Pseudomonadota</taxon>
        <taxon>Betaproteobacteria</taxon>
        <taxon>Neisseriales</taxon>
        <taxon>Chromobacteriaceae</taxon>
        <taxon>Vogesella</taxon>
    </lineage>
</organism>
<evidence type="ECO:0000313" key="3">
    <source>
        <dbReference type="Proteomes" id="UP000600877"/>
    </source>
</evidence>
<dbReference type="EMBL" id="BMYW01000002">
    <property type="protein sequence ID" value="GGX83249.1"/>
    <property type="molecule type" value="Genomic_DNA"/>
</dbReference>
<comment type="caution">
    <text evidence="2">The sequence shown here is derived from an EMBL/GenBank/DDBJ whole genome shotgun (WGS) entry which is preliminary data.</text>
</comment>
<dbReference type="Proteomes" id="UP000600877">
    <property type="component" value="Unassembled WGS sequence"/>
</dbReference>
<evidence type="ECO:0000259" key="1">
    <source>
        <dbReference type="PROSITE" id="PS51186"/>
    </source>
</evidence>
<dbReference type="InterPro" id="IPR016181">
    <property type="entry name" value="Acyl_CoA_acyltransferase"/>
</dbReference>
<sequence length="142" mass="15821">MSQYRFQFTLGADPQARAVVQQGLKAFNVEQIGDYAYRDVELYARDAAGKVVGGLFGHSGMGWLYVDYLWLAEAQRGAGLGAQLLALVEAEARERGCVGVFLYTYSFQAPDFYHRLGYQPMGVLDDCPPGHQRLYLKKSLAD</sequence>
<dbReference type="Pfam" id="PF00583">
    <property type="entry name" value="Acetyltransf_1"/>
    <property type="match status" value="1"/>
</dbReference>
<dbReference type="RefSeq" id="WP_189372923.1">
    <property type="nucleotide sequence ID" value="NZ_BMYW01000002.1"/>
</dbReference>
<proteinExistence type="predicted"/>
<dbReference type="PROSITE" id="PS51186">
    <property type="entry name" value="GNAT"/>
    <property type="match status" value="1"/>
</dbReference>
<evidence type="ECO:0000313" key="2">
    <source>
        <dbReference type="EMBL" id="GGX83249.1"/>
    </source>
</evidence>
<name>A0ABQ2YGF9_9NEIS</name>
<dbReference type="InterPro" id="IPR000182">
    <property type="entry name" value="GNAT_dom"/>
</dbReference>
<feature type="domain" description="N-acetyltransferase" evidence="1">
    <location>
        <begin position="1"/>
        <end position="141"/>
    </location>
</feature>
<gene>
    <name evidence="2" type="ORF">GCM10011290_08590</name>
</gene>
<dbReference type="SUPFAM" id="SSF55729">
    <property type="entry name" value="Acyl-CoA N-acyltransferases (Nat)"/>
    <property type="match status" value="1"/>
</dbReference>
<dbReference type="Gene3D" id="3.40.630.30">
    <property type="match status" value="1"/>
</dbReference>
<keyword evidence="3" id="KW-1185">Reference proteome</keyword>
<reference evidence="3" key="1">
    <citation type="journal article" date="2019" name="Int. J. Syst. Evol. Microbiol.">
        <title>The Global Catalogue of Microorganisms (GCM) 10K type strain sequencing project: providing services to taxonomists for standard genome sequencing and annotation.</title>
        <authorList>
            <consortium name="The Broad Institute Genomics Platform"/>
            <consortium name="The Broad Institute Genome Sequencing Center for Infectious Disease"/>
            <person name="Wu L."/>
            <person name="Ma J."/>
        </authorList>
    </citation>
    <scope>NUCLEOTIDE SEQUENCE [LARGE SCALE GENOMIC DNA]</scope>
    <source>
        <strain evidence="3">KCTC 32041</strain>
    </source>
</reference>
<protein>
    <submittedName>
        <fullName evidence="2">N-acetyltransferase</fullName>
    </submittedName>
</protein>